<dbReference type="Proteomes" id="UP001235030">
    <property type="component" value="Chromosome"/>
</dbReference>
<evidence type="ECO:0000313" key="2">
    <source>
        <dbReference type="Proteomes" id="UP001235030"/>
    </source>
</evidence>
<protein>
    <submittedName>
        <fullName evidence="1">Uncharacterized protein</fullName>
    </submittedName>
</protein>
<dbReference type="EMBL" id="CP101637">
    <property type="protein sequence ID" value="WMT83463.1"/>
    <property type="molecule type" value="Genomic_DNA"/>
</dbReference>
<evidence type="ECO:0000313" key="1">
    <source>
        <dbReference type="EMBL" id="WMT83463.1"/>
    </source>
</evidence>
<accession>A0ABY9Q642</accession>
<gene>
    <name evidence="1" type="ORF">TEMA_39790</name>
</gene>
<sequence>MKPSNRSKDKGANSYRRILEDKITCIISFLSERDFLYKSSLINFKYKEMNGEKRVI</sequence>
<reference evidence="1 2" key="1">
    <citation type="submission" date="2022-07" db="EMBL/GenBank/DDBJ databases">
        <title>Genome sequence of Terrisporobacter mayombei DSM6539.</title>
        <authorList>
            <person name="Boeer T."/>
            <person name="Bengelsdorf F.R."/>
            <person name="Daniel R."/>
            <person name="Poehlein A."/>
        </authorList>
    </citation>
    <scope>NUCLEOTIDE SEQUENCE [LARGE SCALE GENOMIC DNA]</scope>
    <source>
        <strain evidence="1 2">DSM 6539</strain>
    </source>
</reference>
<organism evidence="1 2">
    <name type="scientific">Terrisporobacter mayombei</name>
    <dbReference type="NCBI Taxonomy" id="1541"/>
    <lineage>
        <taxon>Bacteria</taxon>
        <taxon>Bacillati</taxon>
        <taxon>Bacillota</taxon>
        <taxon>Clostridia</taxon>
        <taxon>Peptostreptococcales</taxon>
        <taxon>Peptostreptococcaceae</taxon>
        <taxon>Terrisporobacter</taxon>
    </lineage>
</organism>
<proteinExistence type="predicted"/>
<name>A0ABY9Q642_9FIRM</name>
<keyword evidence="2" id="KW-1185">Reference proteome</keyword>